<reference evidence="1" key="1">
    <citation type="submission" date="2018-04" db="EMBL/GenBank/DDBJ databases">
        <title>WGS assembly of Panicum hallii.</title>
        <authorList>
            <person name="Lovell J."/>
            <person name="Jenkins J."/>
            <person name="Lowry D."/>
            <person name="Mamidi S."/>
            <person name="Sreedasyam A."/>
            <person name="Weng X."/>
            <person name="Barry K."/>
            <person name="Bonette J."/>
            <person name="Campitelli B."/>
            <person name="Daum C."/>
            <person name="Gordon S."/>
            <person name="Gould B."/>
            <person name="Lipzen A."/>
            <person name="Macqueen A."/>
            <person name="Palacio-Mejia J."/>
            <person name="Plott C."/>
            <person name="Shakirov E."/>
            <person name="Shu S."/>
            <person name="Yoshinaga Y."/>
            <person name="Zane M."/>
            <person name="Rokhsar D."/>
            <person name="Grimwood J."/>
            <person name="Schmutz J."/>
            <person name="Juenger T."/>
        </authorList>
    </citation>
    <scope>NUCLEOTIDE SEQUENCE [LARGE SCALE GENOMIC DNA]</scope>
    <source>
        <strain evidence="1">FIL2</strain>
    </source>
</reference>
<dbReference type="EMBL" id="CM008054">
    <property type="protein sequence ID" value="PVH31913.1"/>
    <property type="molecule type" value="Genomic_DNA"/>
</dbReference>
<dbReference type="AlphaFoldDB" id="A0A2T8I2L2"/>
<dbReference type="Gramene" id="PVH31913">
    <property type="protein sequence ID" value="PVH31913"/>
    <property type="gene ID" value="PAHAL_9G259300"/>
</dbReference>
<dbReference type="Proteomes" id="UP000243499">
    <property type="component" value="Chromosome 9"/>
</dbReference>
<accession>A0A2T8I2L2</accession>
<name>A0A2T8I2L2_9POAL</name>
<sequence>MICYFLSRPNLASSLPNAPPFGAGGISSCFRRLSIWASLDSWEGKPGSCWLIDVIRLTFWKVLSKCGVCCYFRWISKQCVHLIFISEVSGISNKGVNVVGRCTGRLLQSCLAQKVRTFPIVCQIRYFSTCE</sequence>
<organism evidence="1">
    <name type="scientific">Panicum hallii</name>
    <dbReference type="NCBI Taxonomy" id="206008"/>
    <lineage>
        <taxon>Eukaryota</taxon>
        <taxon>Viridiplantae</taxon>
        <taxon>Streptophyta</taxon>
        <taxon>Embryophyta</taxon>
        <taxon>Tracheophyta</taxon>
        <taxon>Spermatophyta</taxon>
        <taxon>Magnoliopsida</taxon>
        <taxon>Liliopsida</taxon>
        <taxon>Poales</taxon>
        <taxon>Poaceae</taxon>
        <taxon>PACMAD clade</taxon>
        <taxon>Panicoideae</taxon>
        <taxon>Panicodae</taxon>
        <taxon>Paniceae</taxon>
        <taxon>Panicinae</taxon>
        <taxon>Panicum</taxon>
        <taxon>Panicum sect. Panicum</taxon>
    </lineage>
</organism>
<proteinExistence type="predicted"/>
<evidence type="ECO:0000313" key="1">
    <source>
        <dbReference type="EMBL" id="PVH31913.1"/>
    </source>
</evidence>
<protein>
    <submittedName>
        <fullName evidence="1">Uncharacterized protein</fullName>
    </submittedName>
</protein>
<gene>
    <name evidence="1" type="ORF">PAHAL_9G259300</name>
</gene>